<accession>A0A1T5MKZ6</accession>
<dbReference type="AlphaFoldDB" id="A0A1T5MKZ6"/>
<reference evidence="1 2" key="1">
    <citation type="submission" date="2017-02" db="EMBL/GenBank/DDBJ databases">
        <authorList>
            <person name="Peterson S.W."/>
        </authorList>
    </citation>
    <scope>NUCLEOTIDE SEQUENCE [LARGE SCALE GENOMIC DNA]</scope>
    <source>
        <strain evidence="1 2">DSM 25262</strain>
    </source>
</reference>
<gene>
    <name evidence="1" type="ORF">SAMN05660236_5673</name>
</gene>
<dbReference type="InterPro" id="IPR025293">
    <property type="entry name" value="YfiR/HmsC-like"/>
</dbReference>
<evidence type="ECO:0000313" key="1">
    <source>
        <dbReference type="EMBL" id="SKC88733.1"/>
    </source>
</evidence>
<dbReference type="EMBL" id="FUZU01000005">
    <property type="protein sequence ID" value="SKC88733.1"/>
    <property type="molecule type" value="Genomic_DNA"/>
</dbReference>
<evidence type="ECO:0000313" key="2">
    <source>
        <dbReference type="Proteomes" id="UP000190961"/>
    </source>
</evidence>
<dbReference type="STRING" id="688867.SAMN05660236_5673"/>
<dbReference type="Proteomes" id="UP000190961">
    <property type="component" value="Unassembled WGS sequence"/>
</dbReference>
<proteinExistence type="predicted"/>
<evidence type="ECO:0008006" key="3">
    <source>
        <dbReference type="Google" id="ProtNLM"/>
    </source>
</evidence>
<keyword evidence="2" id="KW-1185">Reference proteome</keyword>
<organism evidence="1 2">
    <name type="scientific">Ohtaekwangia koreensis</name>
    <dbReference type="NCBI Taxonomy" id="688867"/>
    <lineage>
        <taxon>Bacteria</taxon>
        <taxon>Pseudomonadati</taxon>
        <taxon>Bacteroidota</taxon>
        <taxon>Cytophagia</taxon>
        <taxon>Cytophagales</taxon>
        <taxon>Fulvivirgaceae</taxon>
        <taxon>Ohtaekwangia</taxon>
    </lineage>
</organism>
<name>A0A1T5MKZ6_9BACT</name>
<dbReference type="Pfam" id="PF13689">
    <property type="entry name" value="DUF4154"/>
    <property type="match status" value="1"/>
</dbReference>
<protein>
    <recommendedName>
        <fullName evidence="3">DUF4154 domain-containing protein</fullName>
    </recommendedName>
</protein>
<sequence>MISAILSNHWGKSYIDKVNPFMGMTLRDFVAYLCINKQQPIYLFMKKFKILALAVLLMSGSTFAQERPMHEVYSMMVFNFTRYVQWPDQATSGEFVIGVIGNNDVFKTLTEWYGGKPRGSKTYVIKKFNSAAEIADCHVLYIDKSKSGEFDVANSKVKGKGTLVITDKNGLGEKGSGINFKTVDSKLKFELNQKAIEASNLKVSGSLSSMAILI</sequence>